<evidence type="ECO:0000256" key="1">
    <source>
        <dbReference type="SAM" id="Phobius"/>
    </source>
</evidence>
<keyword evidence="1" id="KW-0472">Membrane</keyword>
<dbReference type="Proteomes" id="UP000746595">
    <property type="component" value="Unassembled WGS sequence"/>
</dbReference>
<comment type="caution">
    <text evidence="2">The sequence shown here is derived from an EMBL/GenBank/DDBJ whole genome shotgun (WGS) entry which is preliminary data.</text>
</comment>
<accession>A0ABX1FZW7</accession>
<sequence>MNDHGLRIMRGWIGAFVCTSLAAASHSLVDGARPPLAILGLMFCISAVICTALASNKISLLRTTGAVGLSQGIYHGAFALFGHQHQVFGTLNATGEHAGHAQQLTHLSINNSVSIAASVEPATGLLMPLAHLLAGALTVLAIRRGEIAARAIAQAILLWVPRLILFARTMQLPRGSQPLLGSYRPSFVLRDVLRPSLYRRGPPRGPAFAIL</sequence>
<dbReference type="RefSeq" id="WP_168150288.1">
    <property type="nucleotide sequence ID" value="NZ_JAAWVT010000001.1"/>
</dbReference>
<protein>
    <submittedName>
        <fullName evidence="2">Uncharacterized protein</fullName>
    </submittedName>
</protein>
<reference evidence="2 3" key="1">
    <citation type="submission" date="2020-04" db="EMBL/GenBank/DDBJ databases">
        <title>Paeniglutamicibacter sp. ANT13_2, a novel actinomycete isolated from sediment in Antarctica.</title>
        <authorList>
            <person name="Sakdapetsiri C."/>
            <person name="Pinyakong O."/>
        </authorList>
    </citation>
    <scope>NUCLEOTIDE SEQUENCE [LARGE SCALE GENOMIC DNA]</scope>
    <source>
        <strain evidence="2 3">ANT13_2</strain>
    </source>
</reference>
<keyword evidence="1" id="KW-0812">Transmembrane</keyword>
<organism evidence="2 3">
    <name type="scientific">Paeniglutamicibacter terrestris</name>
    <dbReference type="NCBI Taxonomy" id="2723403"/>
    <lineage>
        <taxon>Bacteria</taxon>
        <taxon>Bacillati</taxon>
        <taxon>Actinomycetota</taxon>
        <taxon>Actinomycetes</taxon>
        <taxon>Micrococcales</taxon>
        <taxon>Micrococcaceae</taxon>
        <taxon>Paeniglutamicibacter</taxon>
    </lineage>
</organism>
<keyword evidence="1" id="KW-1133">Transmembrane helix</keyword>
<dbReference type="EMBL" id="JAAWVT010000001">
    <property type="protein sequence ID" value="NKG19298.1"/>
    <property type="molecule type" value="Genomic_DNA"/>
</dbReference>
<feature type="transmembrane region" description="Helical" evidence="1">
    <location>
        <begin position="12"/>
        <end position="29"/>
    </location>
</feature>
<evidence type="ECO:0000313" key="2">
    <source>
        <dbReference type="EMBL" id="NKG19298.1"/>
    </source>
</evidence>
<feature type="transmembrane region" description="Helical" evidence="1">
    <location>
        <begin position="35"/>
        <end position="54"/>
    </location>
</feature>
<evidence type="ECO:0000313" key="3">
    <source>
        <dbReference type="Proteomes" id="UP000746595"/>
    </source>
</evidence>
<gene>
    <name evidence="2" type="ORF">HED64_01090</name>
</gene>
<proteinExistence type="predicted"/>
<name>A0ABX1FZW7_9MICC</name>
<keyword evidence="3" id="KW-1185">Reference proteome</keyword>